<proteinExistence type="predicted"/>
<evidence type="ECO:0000313" key="2">
    <source>
        <dbReference type="Proteomes" id="UP000521943"/>
    </source>
</evidence>
<organism evidence="1 2">
    <name type="scientific">Ephemerocybe angulata</name>
    <dbReference type="NCBI Taxonomy" id="980116"/>
    <lineage>
        <taxon>Eukaryota</taxon>
        <taxon>Fungi</taxon>
        <taxon>Dikarya</taxon>
        <taxon>Basidiomycota</taxon>
        <taxon>Agaricomycotina</taxon>
        <taxon>Agaricomycetes</taxon>
        <taxon>Agaricomycetidae</taxon>
        <taxon>Agaricales</taxon>
        <taxon>Agaricineae</taxon>
        <taxon>Psathyrellaceae</taxon>
        <taxon>Ephemerocybe</taxon>
    </lineage>
</organism>
<keyword evidence="2" id="KW-1185">Reference proteome</keyword>
<dbReference type="EMBL" id="JACGCI010000047">
    <property type="protein sequence ID" value="KAF6751902.1"/>
    <property type="molecule type" value="Genomic_DNA"/>
</dbReference>
<dbReference type="Proteomes" id="UP000521943">
    <property type="component" value="Unassembled WGS sequence"/>
</dbReference>
<evidence type="ECO:0000313" key="1">
    <source>
        <dbReference type="EMBL" id="KAF6751902.1"/>
    </source>
</evidence>
<accession>A0A8H6HT72</accession>
<name>A0A8H6HT72_9AGAR</name>
<dbReference type="AlphaFoldDB" id="A0A8H6HT72"/>
<protein>
    <submittedName>
        <fullName evidence="1">Uncharacterized protein</fullName>
    </submittedName>
</protein>
<reference evidence="1 2" key="1">
    <citation type="submission" date="2020-07" db="EMBL/GenBank/DDBJ databases">
        <title>Comparative genomics of pyrophilous fungi reveals a link between fire events and developmental genes.</title>
        <authorList>
            <consortium name="DOE Joint Genome Institute"/>
            <person name="Steindorff A.S."/>
            <person name="Carver A."/>
            <person name="Calhoun S."/>
            <person name="Stillman K."/>
            <person name="Liu H."/>
            <person name="Lipzen A."/>
            <person name="Pangilinan J."/>
            <person name="Labutti K."/>
            <person name="Bruns T.D."/>
            <person name="Grigoriev I.V."/>
        </authorList>
    </citation>
    <scope>NUCLEOTIDE SEQUENCE [LARGE SCALE GENOMIC DNA]</scope>
    <source>
        <strain evidence="1 2">CBS 144469</strain>
    </source>
</reference>
<gene>
    <name evidence="1" type="ORF">DFP72DRAFT_1047535</name>
</gene>
<comment type="caution">
    <text evidence="1">The sequence shown here is derived from an EMBL/GenBank/DDBJ whole genome shotgun (WGS) entry which is preliminary data.</text>
</comment>
<sequence length="138" mass="15173">MLSEVAKAHDSASIKLSRSARSASFGTIPSLLSRGYLKVYLISLFCLLGLSPTRTQSSDSGLLEDHNLDLEEDNLSISPRIPSTLPGLAYITAHPARPRLGWRTRRRLSRSYDTAIPTYPYVSTLSRHGLPCSSARSQ</sequence>